<proteinExistence type="inferred from homology"/>
<sequence length="311" mass="35224">MQKLSFLKPKDSIYLIAPSGIIDSNHIEQAVKWIEKNGFTPKVGIHLTDNFFRFSATDEHRLFDLQKALDCEQTKAIWCIRGGYGMTRILDKLNWDKFLEYPKWLIGFSDITAIHLKINRLSFKSMHGFMPVQFKYLEGDNLENQQIEKTLASFFDAITGKSYQISSKSHQKNKLGQAEAEIIGGNLSMIINSLATPTEINTDNKILFLEEVGENLYAVDRMLGQLFRAGKLKNLKGIVIGSFSDSKQTVEQFGFSVEQMILDLTKEYTYPVAFDFPIGHTAENETVICGANVIFEVNNEGGILKFLQNAI</sequence>
<dbReference type="SUPFAM" id="SSF141986">
    <property type="entry name" value="LD-carboxypeptidase A C-terminal domain-like"/>
    <property type="match status" value="1"/>
</dbReference>
<feature type="active site" description="Charge relay system" evidence="6">
    <location>
        <position position="280"/>
    </location>
</feature>
<dbReference type="PIRSF" id="PIRSF028757">
    <property type="entry name" value="LD-carboxypeptidase"/>
    <property type="match status" value="1"/>
</dbReference>
<dbReference type="OrthoDB" id="9807329at2"/>
<dbReference type="GO" id="GO:0008236">
    <property type="term" value="F:serine-type peptidase activity"/>
    <property type="evidence" value="ECO:0007669"/>
    <property type="project" value="UniProtKB-KW"/>
</dbReference>
<keyword evidence="10" id="KW-1185">Reference proteome</keyword>
<dbReference type="Gene3D" id="3.50.30.60">
    <property type="entry name" value="LD-carboxypeptidase A C-terminal domain-like"/>
    <property type="match status" value="1"/>
</dbReference>
<dbReference type="PANTHER" id="PTHR30237">
    <property type="entry name" value="MURAMOYLTETRAPEPTIDE CARBOXYPEPTIDASE"/>
    <property type="match status" value="1"/>
</dbReference>
<keyword evidence="5" id="KW-0720">Serine protease</keyword>
<dbReference type="Proteomes" id="UP000006054">
    <property type="component" value="Chromosome"/>
</dbReference>
<evidence type="ECO:0000313" key="9">
    <source>
        <dbReference type="EMBL" id="AFM05820.1"/>
    </source>
</evidence>
<dbReference type="InterPro" id="IPR040449">
    <property type="entry name" value="Peptidase_S66_N"/>
</dbReference>
<keyword evidence="2" id="KW-0121">Carboxypeptidase</keyword>
<dbReference type="Pfam" id="PF17676">
    <property type="entry name" value="Peptidase_S66C"/>
    <property type="match status" value="1"/>
</dbReference>
<dbReference type="RefSeq" id="WP_014799245.1">
    <property type="nucleotide sequence ID" value="NC_018018.1"/>
</dbReference>
<dbReference type="GO" id="GO:0006508">
    <property type="term" value="P:proteolysis"/>
    <property type="evidence" value="ECO:0007669"/>
    <property type="project" value="UniProtKB-KW"/>
</dbReference>
<organism evidence="9 10">
    <name type="scientific">Bernardetia litoralis (strain ATCC 23117 / DSM 6794 / NBRC 15988 / NCIMB 1366 / Fx l1 / Sio-4)</name>
    <name type="common">Flexibacter litoralis</name>
    <dbReference type="NCBI Taxonomy" id="880071"/>
    <lineage>
        <taxon>Bacteria</taxon>
        <taxon>Pseudomonadati</taxon>
        <taxon>Bacteroidota</taxon>
        <taxon>Cytophagia</taxon>
        <taxon>Cytophagales</taxon>
        <taxon>Bernardetiaceae</taxon>
        <taxon>Bernardetia</taxon>
    </lineage>
</organism>
<name>I4APD5_BERLS</name>
<dbReference type="STRING" id="880071.Fleli_3500"/>
<dbReference type="HOGENOM" id="CLU_034346_3_1_10"/>
<comment type="similarity">
    <text evidence="1">Belongs to the peptidase S66 family.</text>
</comment>
<dbReference type="Pfam" id="PF02016">
    <property type="entry name" value="Peptidase_S66"/>
    <property type="match status" value="1"/>
</dbReference>
<keyword evidence="4" id="KW-0378">Hydrolase</keyword>
<evidence type="ECO:0000256" key="4">
    <source>
        <dbReference type="ARBA" id="ARBA00022801"/>
    </source>
</evidence>
<dbReference type="PANTHER" id="PTHR30237:SF2">
    <property type="entry name" value="MUREIN TETRAPEPTIDE CARBOXYPEPTIDASE"/>
    <property type="match status" value="1"/>
</dbReference>
<evidence type="ECO:0000256" key="2">
    <source>
        <dbReference type="ARBA" id="ARBA00022645"/>
    </source>
</evidence>
<feature type="domain" description="LD-carboxypeptidase N-terminal" evidence="7">
    <location>
        <begin position="13"/>
        <end position="128"/>
    </location>
</feature>
<evidence type="ECO:0000256" key="3">
    <source>
        <dbReference type="ARBA" id="ARBA00022670"/>
    </source>
</evidence>
<dbReference type="EMBL" id="CP003345">
    <property type="protein sequence ID" value="AFM05820.1"/>
    <property type="molecule type" value="Genomic_DNA"/>
</dbReference>
<evidence type="ECO:0000256" key="6">
    <source>
        <dbReference type="PIRSR" id="PIRSR028757-1"/>
    </source>
</evidence>
<dbReference type="eggNOG" id="COG1619">
    <property type="taxonomic scope" value="Bacteria"/>
</dbReference>
<dbReference type="InterPro" id="IPR040921">
    <property type="entry name" value="Peptidase_S66C"/>
</dbReference>
<dbReference type="InterPro" id="IPR027461">
    <property type="entry name" value="Carboxypeptidase_A_C_sf"/>
</dbReference>
<dbReference type="PATRIC" id="fig|880071.3.peg.3506"/>
<dbReference type="InterPro" id="IPR003507">
    <property type="entry name" value="S66_fam"/>
</dbReference>
<gene>
    <name evidence="9" type="ordered locus">Fleli_3500</name>
</gene>
<dbReference type="GO" id="GO:0004180">
    <property type="term" value="F:carboxypeptidase activity"/>
    <property type="evidence" value="ECO:0007669"/>
    <property type="project" value="UniProtKB-KW"/>
</dbReference>
<dbReference type="SUPFAM" id="SSF52317">
    <property type="entry name" value="Class I glutamine amidotransferase-like"/>
    <property type="match status" value="1"/>
</dbReference>
<feature type="active site" description="Nucleophile" evidence="6">
    <location>
        <position position="109"/>
    </location>
</feature>
<dbReference type="AlphaFoldDB" id="I4APD5"/>
<evidence type="ECO:0000313" key="10">
    <source>
        <dbReference type="Proteomes" id="UP000006054"/>
    </source>
</evidence>
<evidence type="ECO:0000259" key="7">
    <source>
        <dbReference type="Pfam" id="PF02016"/>
    </source>
</evidence>
<dbReference type="InterPro" id="IPR027478">
    <property type="entry name" value="LdcA_N"/>
</dbReference>
<evidence type="ECO:0000259" key="8">
    <source>
        <dbReference type="Pfam" id="PF17676"/>
    </source>
</evidence>
<feature type="active site" description="Charge relay system" evidence="6">
    <location>
        <position position="210"/>
    </location>
</feature>
<dbReference type="InterPro" id="IPR029062">
    <property type="entry name" value="Class_I_gatase-like"/>
</dbReference>
<evidence type="ECO:0000256" key="5">
    <source>
        <dbReference type="ARBA" id="ARBA00022825"/>
    </source>
</evidence>
<reference evidence="10" key="1">
    <citation type="submission" date="2012-06" db="EMBL/GenBank/DDBJ databases">
        <title>The complete genome of Flexibacter litoralis DSM 6794.</title>
        <authorList>
            <person name="Lucas S."/>
            <person name="Copeland A."/>
            <person name="Lapidus A."/>
            <person name="Glavina del Rio T."/>
            <person name="Dalin E."/>
            <person name="Tice H."/>
            <person name="Bruce D."/>
            <person name="Goodwin L."/>
            <person name="Pitluck S."/>
            <person name="Peters L."/>
            <person name="Ovchinnikova G."/>
            <person name="Lu M."/>
            <person name="Kyrpides N."/>
            <person name="Mavromatis K."/>
            <person name="Ivanova N."/>
            <person name="Brettin T."/>
            <person name="Detter J.C."/>
            <person name="Han C."/>
            <person name="Larimer F."/>
            <person name="Land M."/>
            <person name="Hauser L."/>
            <person name="Markowitz V."/>
            <person name="Cheng J.-F."/>
            <person name="Hugenholtz P."/>
            <person name="Woyke T."/>
            <person name="Wu D."/>
            <person name="Spring S."/>
            <person name="Lang E."/>
            <person name="Kopitz M."/>
            <person name="Brambilla E."/>
            <person name="Klenk H.-P."/>
            <person name="Eisen J.A."/>
        </authorList>
    </citation>
    <scope>NUCLEOTIDE SEQUENCE [LARGE SCALE GENOMIC DNA]</scope>
    <source>
        <strain evidence="10">ATCC 23117 / DSM 6794 / NBRC 15988 / NCIMB 1366 / Sio-4</strain>
    </source>
</reference>
<keyword evidence="3" id="KW-0645">Protease</keyword>
<feature type="domain" description="LD-carboxypeptidase C-terminal" evidence="8">
    <location>
        <begin position="180"/>
        <end position="293"/>
    </location>
</feature>
<accession>I4APD5</accession>
<dbReference type="Gene3D" id="3.40.50.10740">
    <property type="entry name" value="Class I glutamine amidotransferase-like"/>
    <property type="match status" value="1"/>
</dbReference>
<dbReference type="KEGG" id="fli:Fleli_3500"/>
<dbReference type="CDD" id="cd07025">
    <property type="entry name" value="Peptidase_S66"/>
    <property type="match status" value="1"/>
</dbReference>
<evidence type="ECO:0000256" key="1">
    <source>
        <dbReference type="ARBA" id="ARBA00010233"/>
    </source>
</evidence>
<protein>
    <submittedName>
        <fullName evidence="9">Putative MccF-like protein (Microcin C7 resistance)</fullName>
    </submittedName>
</protein>